<organism evidence="1 2">
    <name type="scientific">Polarella glacialis</name>
    <name type="common">Dinoflagellate</name>
    <dbReference type="NCBI Taxonomy" id="89957"/>
    <lineage>
        <taxon>Eukaryota</taxon>
        <taxon>Sar</taxon>
        <taxon>Alveolata</taxon>
        <taxon>Dinophyceae</taxon>
        <taxon>Suessiales</taxon>
        <taxon>Suessiaceae</taxon>
        <taxon>Polarella</taxon>
    </lineage>
</organism>
<comment type="caution">
    <text evidence="1">The sequence shown here is derived from an EMBL/GenBank/DDBJ whole genome shotgun (WGS) entry which is preliminary data.</text>
</comment>
<gene>
    <name evidence="1" type="ORF">PGLA1383_LOCUS26008</name>
</gene>
<evidence type="ECO:0000313" key="1">
    <source>
        <dbReference type="EMBL" id="CAE8608124.1"/>
    </source>
</evidence>
<dbReference type="SUPFAM" id="SSF51197">
    <property type="entry name" value="Clavaminate synthase-like"/>
    <property type="match status" value="1"/>
</dbReference>
<proteinExistence type="predicted"/>
<dbReference type="Proteomes" id="UP000654075">
    <property type="component" value="Unassembled WGS sequence"/>
</dbReference>
<accession>A0A813FCC8</accession>
<name>A0A813FCC8_POLGL</name>
<reference evidence="1" key="1">
    <citation type="submission" date="2021-02" db="EMBL/GenBank/DDBJ databases">
        <authorList>
            <person name="Dougan E. K."/>
            <person name="Rhodes N."/>
            <person name="Thang M."/>
            <person name="Chan C."/>
        </authorList>
    </citation>
    <scope>NUCLEOTIDE SEQUENCE</scope>
</reference>
<dbReference type="EMBL" id="CAJNNV010022469">
    <property type="protein sequence ID" value="CAE8608124.1"/>
    <property type="molecule type" value="Genomic_DNA"/>
</dbReference>
<keyword evidence="2" id="KW-1185">Reference proteome</keyword>
<dbReference type="OrthoDB" id="428676at2759"/>
<protein>
    <submittedName>
        <fullName evidence="1">Uncharacterized protein</fullName>
    </submittedName>
</protein>
<sequence>MPSASATLAASVCSSRAALAWSRVLPLGWSSCRSCRSAGQRWCRRPFRWRRENWTCEESLSSASCGNGKLQSQQRAAFWAPMPSDLAGGTRHLSCSSQRPCSTCCSSCPVRRLHFCPRSRRTAVEDGGAAGVVKEPLVSHNESVWLFFGHNQETSDMPGRPEHTDKMKHHGTWHVQLSGCKEWYLRATSELLQAAGLLSEEGEGEPEEACRHVVRCSAGDVLVVNTRLWWHSTKLPGSAGQPLSLSYARDFVISAAASGAAGAARTAASAGLVGDEEEDEDEQDTGVDVNVDGMLAKSGIKKGSVIMMAEEMPERKKTMSVPDAPNCMVRGSELVAVKDIASGDLFLVLGFESDEEDKQRMHMRTFVL</sequence>
<dbReference type="AlphaFoldDB" id="A0A813FCC8"/>
<evidence type="ECO:0000313" key="2">
    <source>
        <dbReference type="Proteomes" id="UP000654075"/>
    </source>
</evidence>